<dbReference type="EMBL" id="JACHLI010000028">
    <property type="protein sequence ID" value="MBB4866471.1"/>
    <property type="molecule type" value="Genomic_DNA"/>
</dbReference>
<comment type="caution">
    <text evidence="2">The sequence shown here is derived from an EMBL/GenBank/DDBJ whole genome shotgun (WGS) entry which is preliminary data.</text>
</comment>
<dbReference type="Pfam" id="PF23296">
    <property type="entry name" value="DUF7079"/>
    <property type="match status" value="1"/>
</dbReference>
<evidence type="ECO:0000313" key="3">
    <source>
        <dbReference type="Proteomes" id="UP000566995"/>
    </source>
</evidence>
<sequence length="117" mass="13429">MNDPARESVWLALSELWLDSELDAGGRAAIAGILAISGFTVEELEAIYRLEVAPVVWSNAWVTAGVWDGFDLDWLFEACRRNQRRRSSLWHRGRCRVLRRAMTAAVEEDWQKIRAQL</sequence>
<evidence type="ECO:0000313" key="2">
    <source>
        <dbReference type="EMBL" id="MBB4866471.1"/>
    </source>
</evidence>
<evidence type="ECO:0000259" key="1">
    <source>
        <dbReference type="Pfam" id="PF23296"/>
    </source>
</evidence>
<dbReference type="Proteomes" id="UP000566995">
    <property type="component" value="Unassembled WGS sequence"/>
</dbReference>
<dbReference type="AlphaFoldDB" id="A0A7W7KPG5"/>
<reference evidence="2 3" key="1">
    <citation type="submission" date="2020-08" db="EMBL/GenBank/DDBJ databases">
        <title>Functional genomics of gut bacteria from endangered species of beetles.</title>
        <authorList>
            <person name="Carlos-Shanley C."/>
        </authorList>
    </citation>
    <scope>NUCLEOTIDE SEQUENCE [LARGE SCALE GENOMIC DNA]</scope>
    <source>
        <strain evidence="2 3">S00179</strain>
    </source>
</reference>
<name>A0A7W7KPG5_PSENT</name>
<dbReference type="InterPro" id="IPR055507">
    <property type="entry name" value="DUF7079"/>
</dbReference>
<feature type="domain" description="DUF7079" evidence="1">
    <location>
        <begin position="5"/>
        <end position="115"/>
    </location>
</feature>
<protein>
    <recommendedName>
        <fullName evidence="1">DUF7079 domain-containing protein</fullName>
    </recommendedName>
</protein>
<gene>
    <name evidence="2" type="ORF">HNP46_005376</name>
</gene>
<organism evidence="2 3">
    <name type="scientific">Pseudomonas nitroreducens</name>
    <dbReference type="NCBI Taxonomy" id="46680"/>
    <lineage>
        <taxon>Bacteria</taxon>
        <taxon>Pseudomonadati</taxon>
        <taxon>Pseudomonadota</taxon>
        <taxon>Gammaproteobacteria</taxon>
        <taxon>Pseudomonadales</taxon>
        <taxon>Pseudomonadaceae</taxon>
        <taxon>Pseudomonas</taxon>
    </lineage>
</organism>
<proteinExistence type="predicted"/>
<accession>A0A7W7KPG5</accession>
<dbReference type="RefSeq" id="WP_184594988.1">
    <property type="nucleotide sequence ID" value="NZ_JACHLI010000028.1"/>
</dbReference>